<dbReference type="Proteomes" id="UP000076532">
    <property type="component" value="Unassembled WGS sequence"/>
</dbReference>
<reference evidence="1 2" key="1">
    <citation type="journal article" date="2016" name="Mol. Biol. Evol.">
        <title>Comparative Genomics of Early-Diverging Mushroom-Forming Fungi Provides Insights into the Origins of Lignocellulose Decay Capabilities.</title>
        <authorList>
            <person name="Nagy L.G."/>
            <person name="Riley R."/>
            <person name="Tritt A."/>
            <person name="Adam C."/>
            <person name="Daum C."/>
            <person name="Floudas D."/>
            <person name="Sun H."/>
            <person name="Yadav J.S."/>
            <person name="Pangilinan J."/>
            <person name="Larsson K.H."/>
            <person name="Matsuura K."/>
            <person name="Barry K."/>
            <person name="Labutti K."/>
            <person name="Kuo R."/>
            <person name="Ohm R.A."/>
            <person name="Bhattacharya S.S."/>
            <person name="Shirouzu T."/>
            <person name="Yoshinaga Y."/>
            <person name="Martin F.M."/>
            <person name="Grigoriev I.V."/>
            <person name="Hibbett D.S."/>
        </authorList>
    </citation>
    <scope>NUCLEOTIDE SEQUENCE [LARGE SCALE GENOMIC DNA]</scope>
    <source>
        <strain evidence="1 2">CBS 109695</strain>
    </source>
</reference>
<accession>A0A167T6D6</accession>
<dbReference type="AlphaFoldDB" id="A0A167T6D6"/>
<keyword evidence="2" id="KW-1185">Reference proteome</keyword>
<evidence type="ECO:0000313" key="1">
    <source>
        <dbReference type="EMBL" id="KZP02609.1"/>
    </source>
</evidence>
<name>A0A167T6D6_9AGAM</name>
<sequence>MVNRSNPSATENDAKADLRRCLKDLRRIKDDLRVQYLSRIQPFHLKSTRKLPTASRSRAG</sequence>
<proteinExistence type="predicted"/>
<gene>
    <name evidence="1" type="ORF">FIBSPDRAFT_599365</name>
</gene>
<evidence type="ECO:0000313" key="2">
    <source>
        <dbReference type="Proteomes" id="UP000076532"/>
    </source>
</evidence>
<protein>
    <submittedName>
        <fullName evidence="1">Uncharacterized protein</fullName>
    </submittedName>
</protein>
<dbReference type="EMBL" id="KV418433">
    <property type="protein sequence ID" value="KZP02609.1"/>
    <property type="molecule type" value="Genomic_DNA"/>
</dbReference>
<organism evidence="1 2">
    <name type="scientific">Athelia psychrophila</name>
    <dbReference type="NCBI Taxonomy" id="1759441"/>
    <lineage>
        <taxon>Eukaryota</taxon>
        <taxon>Fungi</taxon>
        <taxon>Dikarya</taxon>
        <taxon>Basidiomycota</taxon>
        <taxon>Agaricomycotina</taxon>
        <taxon>Agaricomycetes</taxon>
        <taxon>Agaricomycetidae</taxon>
        <taxon>Atheliales</taxon>
        <taxon>Atheliaceae</taxon>
        <taxon>Athelia</taxon>
    </lineage>
</organism>